<name>A0A6J4N4J2_9ACTN</name>
<dbReference type="AlphaFoldDB" id="A0A6J4N4J2"/>
<dbReference type="InterPro" id="IPR001279">
    <property type="entry name" value="Metallo-B-lactamas"/>
</dbReference>
<dbReference type="PANTHER" id="PTHR46018:SF4">
    <property type="entry name" value="METALLO-HYDROLASE YHFI-RELATED"/>
    <property type="match status" value="1"/>
</dbReference>
<dbReference type="GO" id="GO:0042781">
    <property type="term" value="F:3'-tRNA processing endoribonuclease activity"/>
    <property type="evidence" value="ECO:0007669"/>
    <property type="project" value="TreeGrafter"/>
</dbReference>
<accession>A0A6J4N4J2</accession>
<dbReference type="Gene3D" id="3.60.15.10">
    <property type="entry name" value="Ribonuclease Z/Hydroxyacylglutathione hydrolase-like"/>
    <property type="match status" value="1"/>
</dbReference>
<dbReference type="Pfam" id="PF12706">
    <property type="entry name" value="Lactamase_B_2"/>
    <property type="match status" value="1"/>
</dbReference>
<dbReference type="SUPFAM" id="SSF56281">
    <property type="entry name" value="Metallo-hydrolase/oxidoreductase"/>
    <property type="match status" value="1"/>
</dbReference>
<protein>
    <recommendedName>
        <fullName evidence="1">Metallo-beta-lactamase domain-containing protein</fullName>
    </recommendedName>
</protein>
<dbReference type="SMART" id="SM00849">
    <property type="entry name" value="Lactamase_B"/>
    <property type="match status" value="1"/>
</dbReference>
<dbReference type="InterPro" id="IPR036866">
    <property type="entry name" value="RibonucZ/Hydroxyglut_hydro"/>
</dbReference>
<evidence type="ECO:0000313" key="2">
    <source>
        <dbReference type="EMBL" id="CAA9374705.1"/>
    </source>
</evidence>
<reference evidence="2" key="1">
    <citation type="submission" date="2020-02" db="EMBL/GenBank/DDBJ databases">
        <authorList>
            <person name="Meier V. D."/>
        </authorList>
    </citation>
    <scope>NUCLEOTIDE SEQUENCE</scope>
    <source>
        <strain evidence="2">AVDCRST_MAG06</strain>
    </source>
</reference>
<dbReference type="PANTHER" id="PTHR46018">
    <property type="entry name" value="ZINC PHOSPHODIESTERASE ELAC PROTEIN 1"/>
    <property type="match status" value="1"/>
</dbReference>
<gene>
    <name evidence="2" type="ORF">AVDCRST_MAG06-375</name>
</gene>
<dbReference type="EMBL" id="CADCUP010000032">
    <property type="protein sequence ID" value="CAA9374705.1"/>
    <property type="molecule type" value="Genomic_DNA"/>
</dbReference>
<feature type="domain" description="Metallo-beta-lactamase" evidence="1">
    <location>
        <begin position="20"/>
        <end position="228"/>
    </location>
</feature>
<evidence type="ECO:0000259" key="1">
    <source>
        <dbReference type="SMART" id="SM00849"/>
    </source>
</evidence>
<proteinExistence type="predicted"/>
<sequence>MAGRLLVLGSSGAWPGAGHACSGYVLEHAGSRVVLDLGYGTVVPLLAHLGSDAGGGVDAVVVSHAHADHMGDLHAYFRARWFGARGDPAVPVYAPPQVREQVLAADAVDGPDDGRIDRVFSWHTLPAPPYDVGPWRLESVELPHYVTNAGVRLVSDELVVAYTGDTGPSLALAELGRDADLFVVECTDYSQLAQPRKEQLHLNARTAAEAARDAGARRLLLTHFWPGVDRARTAREVAEVYDGEVLVAREGMVVGL</sequence>
<organism evidence="2">
    <name type="scientific">uncultured Nocardioides sp</name>
    <dbReference type="NCBI Taxonomy" id="198441"/>
    <lineage>
        <taxon>Bacteria</taxon>
        <taxon>Bacillati</taxon>
        <taxon>Actinomycetota</taxon>
        <taxon>Actinomycetes</taxon>
        <taxon>Propionibacteriales</taxon>
        <taxon>Nocardioidaceae</taxon>
        <taxon>Nocardioides</taxon>
        <taxon>environmental samples</taxon>
    </lineage>
</organism>
<dbReference type="RefSeq" id="WP_295656466.1">
    <property type="nucleotide sequence ID" value="NZ_CADCUP010000032.1"/>
</dbReference>